<evidence type="ECO:0000256" key="4">
    <source>
        <dbReference type="ARBA" id="ARBA00022679"/>
    </source>
</evidence>
<evidence type="ECO:0000256" key="3">
    <source>
        <dbReference type="ARBA" id="ARBA00022676"/>
    </source>
</evidence>
<comment type="caution">
    <text evidence="7">Lacks conserved residue(s) required for the propagation of feature annotation.</text>
</comment>
<feature type="binding site" evidence="7">
    <location>
        <position position="91"/>
    </location>
    <ligand>
        <name>5-phospho-alpha-D-ribose 1-diphosphate</name>
        <dbReference type="ChEBI" id="CHEBI:58017"/>
        <note>ligand shared between dimeric partners</note>
    </ligand>
</feature>
<keyword evidence="6 7" id="KW-0665">Pyrimidine biosynthesis</keyword>
<dbReference type="EMBL" id="CEKZ01000024">
    <property type="protein sequence ID" value="CEQ05251.1"/>
    <property type="molecule type" value="Genomic_DNA"/>
</dbReference>
<dbReference type="AlphaFoldDB" id="A0A0C7QP35"/>
<reference evidence="9 10" key="1">
    <citation type="submission" date="2015-01" db="EMBL/GenBank/DDBJ databases">
        <authorList>
            <person name="Aslett A.Martin."/>
            <person name="De Silva Nishadi"/>
        </authorList>
    </citation>
    <scope>NUCLEOTIDE SEQUENCE [LARGE SCALE GENOMIC DNA]</scope>
    <source>
        <strain evidence="9 10">R28058</strain>
    </source>
</reference>
<dbReference type="Proteomes" id="UP000049127">
    <property type="component" value="Unassembled WGS sequence"/>
</dbReference>
<organism evidence="9 10">
    <name type="scientific">Paraclostridium sordellii</name>
    <name type="common">Clostridium sordellii</name>
    <dbReference type="NCBI Taxonomy" id="1505"/>
    <lineage>
        <taxon>Bacteria</taxon>
        <taxon>Bacillati</taxon>
        <taxon>Bacillota</taxon>
        <taxon>Clostridia</taxon>
        <taxon>Peptostreptococcales</taxon>
        <taxon>Peptostreptococcaceae</taxon>
        <taxon>Paraclostridium</taxon>
    </lineage>
</organism>
<dbReference type="InterPro" id="IPR006273">
    <property type="entry name" value="Orotate_PRibTrfase_bac"/>
</dbReference>
<dbReference type="UniPathway" id="UPA00070">
    <property type="reaction ID" value="UER00119"/>
</dbReference>
<comment type="pathway">
    <text evidence="1 7">Pyrimidine metabolism; UMP biosynthesis via de novo pathway; UMP from orotate: step 1/2.</text>
</comment>
<dbReference type="GO" id="GO:0000287">
    <property type="term" value="F:magnesium ion binding"/>
    <property type="evidence" value="ECO:0007669"/>
    <property type="project" value="UniProtKB-UniRule"/>
</dbReference>
<feature type="binding site" evidence="7">
    <location>
        <position position="146"/>
    </location>
    <ligand>
        <name>orotate</name>
        <dbReference type="ChEBI" id="CHEBI:30839"/>
    </ligand>
</feature>
<comment type="subunit">
    <text evidence="7">Homodimer.</text>
</comment>
<comment type="function">
    <text evidence="7">Catalyzes the transfer of a ribosyl phosphate group from 5-phosphoribose 1-diphosphate to orotate, leading to the formation of orotidine monophosphate (OMP).</text>
</comment>
<sequence length="194" mass="21260">MSNVNVVEILKECDALLEGHFLLSSGKHSNRYVQCAKVLRFPNQAEKVLSTVVDQIKDLDIDLVVGPAMGGVIVSYELGRQLGKESVFTERKDGQMQLRRGFEVKPGAKIIIAEDVVTTGKSTIETKKALEELGGEVIGVACIADRTNHDIGIPIYSAIKLDIKVYEADNCPLCEEGKIELVKPGSREFKELGM</sequence>
<evidence type="ECO:0000256" key="7">
    <source>
        <dbReference type="HAMAP-Rule" id="MF_01208"/>
    </source>
</evidence>
<dbReference type="RefSeq" id="WP_055343118.1">
    <property type="nucleotide sequence ID" value="NZ_CDNI01000024.1"/>
</dbReference>
<comment type="cofactor">
    <cofactor evidence="7">
        <name>Mg(2+)</name>
        <dbReference type="ChEBI" id="CHEBI:18420"/>
    </cofactor>
</comment>
<dbReference type="Pfam" id="PF00156">
    <property type="entry name" value="Pribosyltran"/>
    <property type="match status" value="1"/>
</dbReference>
<proteinExistence type="inferred from homology"/>
<evidence type="ECO:0000256" key="1">
    <source>
        <dbReference type="ARBA" id="ARBA00004889"/>
    </source>
</evidence>
<evidence type="ECO:0000256" key="6">
    <source>
        <dbReference type="ARBA" id="ARBA00022975"/>
    </source>
</evidence>
<accession>A0A0C7QP35</accession>
<dbReference type="InterPro" id="IPR029057">
    <property type="entry name" value="PRTase-like"/>
</dbReference>
<dbReference type="SUPFAM" id="SSF53271">
    <property type="entry name" value="PRTase-like"/>
    <property type="match status" value="1"/>
</dbReference>
<feature type="binding site" description="in other chain" evidence="7">
    <location>
        <position position="92"/>
    </location>
    <ligand>
        <name>5-phospho-alpha-D-ribose 1-diphosphate</name>
        <dbReference type="ChEBI" id="CHEBI:58017"/>
        <note>ligand shared between dimeric partners</note>
    </ligand>
</feature>
<dbReference type="GO" id="GO:0019856">
    <property type="term" value="P:pyrimidine nucleobase biosynthetic process"/>
    <property type="evidence" value="ECO:0007669"/>
    <property type="project" value="InterPro"/>
</dbReference>
<dbReference type="PANTHER" id="PTHR19278:SF9">
    <property type="entry name" value="URIDINE 5'-MONOPHOSPHATE SYNTHASE"/>
    <property type="match status" value="1"/>
</dbReference>
<dbReference type="CDD" id="cd06223">
    <property type="entry name" value="PRTases_typeI"/>
    <property type="match status" value="1"/>
</dbReference>
<feature type="binding site" description="in other chain" evidence="7">
    <location>
        <begin position="114"/>
        <end position="122"/>
    </location>
    <ligand>
        <name>5-phospho-alpha-D-ribose 1-diphosphate</name>
        <dbReference type="ChEBI" id="CHEBI:58017"/>
        <note>ligand shared between dimeric partners</note>
    </ligand>
</feature>
<evidence type="ECO:0000259" key="8">
    <source>
        <dbReference type="Pfam" id="PF00156"/>
    </source>
</evidence>
<dbReference type="EC" id="2.4.2.10" evidence="2 7"/>
<comment type="similarity">
    <text evidence="7">Belongs to the purine/pyrimidine phosphoribosyltransferase family. PyrE subfamily.</text>
</comment>
<dbReference type="OrthoDB" id="9783570at2"/>
<evidence type="ECO:0000256" key="5">
    <source>
        <dbReference type="ARBA" id="ARBA00022842"/>
    </source>
</evidence>
<evidence type="ECO:0000256" key="2">
    <source>
        <dbReference type="ARBA" id="ARBA00011971"/>
    </source>
</evidence>
<dbReference type="InterPro" id="IPR023031">
    <property type="entry name" value="OPRT"/>
</dbReference>
<gene>
    <name evidence="7 9" type="primary">pyrE</name>
    <name evidence="9" type="ORF">R28058_29681</name>
</gene>
<evidence type="ECO:0000313" key="9">
    <source>
        <dbReference type="EMBL" id="CEQ05251.1"/>
    </source>
</evidence>
<comment type="catalytic activity">
    <reaction evidence="7">
        <text>orotidine 5'-phosphate + diphosphate = orotate + 5-phospho-alpha-D-ribose 1-diphosphate</text>
        <dbReference type="Rhea" id="RHEA:10380"/>
        <dbReference type="ChEBI" id="CHEBI:30839"/>
        <dbReference type="ChEBI" id="CHEBI:33019"/>
        <dbReference type="ChEBI" id="CHEBI:57538"/>
        <dbReference type="ChEBI" id="CHEBI:58017"/>
        <dbReference type="EC" id="2.4.2.10"/>
    </reaction>
</comment>
<name>A0A0C7QP35_PARSO</name>
<feature type="binding site" evidence="7">
    <location>
        <position position="118"/>
    </location>
    <ligand>
        <name>orotate</name>
        <dbReference type="ChEBI" id="CHEBI:30839"/>
    </ligand>
</feature>
<evidence type="ECO:0000313" key="10">
    <source>
        <dbReference type="Proteomes" id="UP000049127"/>
    </source>
</evidence>
<feature type="domain" description="Phosphoribosyltransferase" evidence="8">
    <location>
        <begin position="47"/>
        <end position="146"/>
    </location>
</feature>
<keyword evidence="3 7" id="KW-0328">Glycosyltransferase</keyword>
<dbReference type="GO" id="GO:0004588">
    <property type="term" value="F:orotate phosphoribosyltransferase activity"/>
    <property type="evidence" value="ECO:0007669"/>
    <property type="project" value="UniProtKB-UniRule"/>
</dbReference>
<dbReference type="GO" id="GO:0044205">
    <property type="term" value="P:'de novo' UMP biosynthetic process"/>
    <property type="evidence" value="ECO:0007669"/>
    <property type="project" value="UniProtKB-UniRule"/>
</dbReference>
<dbReference type="NCBIfam" id="TIGR01367">
    <property type="entry name" value="pyrE_Therm"/>
    <property type="match status" value="1"/>
</dbReference>
<dbReference type="HAMAP" id="MF_01208">
    <property type="entry name" value="PyrE"/>
    <property type="match status" value="1"/>
</dbReference>
<keyword evidence="5 7" id="KW-0460">Magnesium</keyword>
<dbReference type="InterPro" id="IPR000836">
    <property type="entry name" value="PRTase_dom"/>
</dbReference>
<keyword evidence="4 7" id="KW-0808">Transferase</keyword>
<dbReference type="PANTHER" id="PTHR19278">
    <property type="entry name" value="OROTATE PHOSPHORIBOSYLTRANSFERASE"/>
    <property type="match status" value="1"/>
</dbReference>
<protein>
    <recommendedName>
        <fullName evidence="2 7">Orotate phosphoribosyltransferase</fullName>
        <shortName evidence="7">OPRT</shortName>
        <shortName evidence="7">OPRTase</shortName>
        <ecNumber evidence="2 7">2.4.2.10</ecNumber>
    </recommendedName>
</protein>
<dbReference type="Gene3D" id="3.40.50.2020">
    <property type="match status" value="1"/>
</dbReference>